<evidence type="ECO:0000313" key="4">
    <source>
        <dbReference type="EMBL" id="KAG2386701.1"/>
    </source>
</evidence>
<feature type="transmembrane region" description="Helical" evidence="2">
    <location>
        <begin position="359"/>
        <end position="379"/>
    </location>
</feature>
<feature type="transmembrane region" description="Helical" evidence="2">
    <location>
        <begin position="428"/>
        <end position="447"/>
    </location>
</feature>
<reference evidence="4 5" key="1">
    <citation type="journal article" date="2018" name="BMC Genomics">
        <title>The genome of Naegleria lovaniensis, the basis for a comparative approach to unravel pathogenicity factors of the human pathogenic amoeba N. fowleri.</title>
        <authorList>
            <person name="Liechti N."/>
            <person name="Schurch N."/>
            <person name="Bruggmann R."/>
            <person name="Wittwer M."/>
        </authorList>
    </citation>
    <scope>NUCLEOTIDE SEQUENCE [LARGE SCALE GENOMIC DNA]</scope>
    <source>
        <strain evidence="4 5">ATCC 30569</strain>
    </source>
</reference>
<gene>
    <name evidence="4" type="ORF">C9374_002445</name>
</gene>
<evidence type="ECO:0000313" key="5">
    <source>
        <dbReference type="Proteomes" id="UP000816034"/>
    </source>
</evidence>
<name>A0AA88GQT8_NAELO</name>
<feature type="region of interest" description="Disordered" evidence="1">
    <location>
        <begin position="568"/>
        <end position="595"/>
    </location>
</feature>
<dbReference type="InterPro" id="IPR044926">
    <property type="entry name" value="RGS_subdomain_2"/>
</dbReference>
<dbReference type="Gene3D" id="1.10.167.10">
    <property type="entry name" value="Regulator of G-protein Signalling 4, domain 2"/>
    <property type="match status" value="1"/>
</dbReference>
<dbReference type="InterPro" id="IPR036305">
    <property type="entry name" value="RGS_sf"/>
</dbReference>
<feature type="compositionally biased region" description="Polar residues" evidence="1">
    <location>
        <begin position="457"/>
        <end position="475"/>
    </location>
</feature>
<dbReference type="RefSeq" id="XP_044550693.1">
    <property type="nucleotide sequence ID" value="XM_044691864.1"/>
</dbReference>
<dbReference type="GeneID" id="68094901"/>
<protein>
    <recommendedName>
        <fullName evidence="3">RGS domain-containing protein</fullName>
    </recommendedName>
</protein>
<feature type="transmembrane region" description="Helical" evidence="2">
    <location>
        <begin position="391"/>
        <end position="408"/>
    </location>
</feature>
<feature type="domain" description="RGS" evidence="3">
    <location>
        <begin position="479"/>
        <end position="541"/>
    </location>
</feature>
<feature type="transmembrane region" description="Helical" evidence="2">
    <location>
        <begin position="42"/>
        <end position="68"/>
    </location>
</feature>
<dbReference type="EMBL" id="PYSW02000015">
    <property type="protein sequence ID" value="KAG2386701.1"/>
    <property type="molecule type" value="Genomic_DNA"/>
</dbReference>
<keyword evidence="5" id="KW-1185">Reference proteome</keyword>
<dbReference type="PROSITE" id="PS50132">
    <property type="entry name" value="RGS"/>
    <property type="match status" value="1"/>
</dbReference>
<dbReference type="SUPFAM" id="SSF48097">
    <property type="entry name" value="Regulator of G-protein signaling, RGS"/>
    <property type="match status" value="1"/>
</dbReference>
<evidence type="ECO:0000256" key="1">
    <source>
        <dbReference type="SAM" id="MobiDB-lite"/>
    </source>
</evidence>
<keyword evidence="2" id="KW-0812">Transmembrane</keyword>
<feature type="compositionally biased region" description="Low complexity" evidence="1">
    <location>
        <begin position="568"/>
        <end position="582"/>
    </location>
</feature>
<keyword evidence="2" id="KW-1133">Transmembrane helix</keyword>
<proteinExistence type="predicted"/>
<feature type="transmembrane region" description="Helical" evidence="2">
    <location>
        <begin position="297"/>
        <end position="316"/>
    </location>
</feature>
<evidence type="ECO:0000259" key="3">
    <source>
        <dbReference type="PROSITE" id="PS50132"/>
    </source>
</evidence>
<dbReference type="Proteomes" id="UP000816034">
    <property type="component" value="Unassembled WGS sequence"/>
</dbReference>
<feature type="region of interest" description="Disordered" evidence="1">
    <location>
        <begin position="456"/>
        <end position="475"/>
    </location>
</feature>
<dbReference type="InterPro" id="IPR016137">
    <property type="entry name" value="RGS"/>
</dbReference>
<dbReference type="AlphaFoldDB" id="A0AA88GQT8"/>
<accession>A0AA88GQT8</accession>
<feature type="transmembrane region" description="Helical" evidence="2">
    <location>
        <begin position="133"/>
        <end position="159"/>
    </location>
</feature>
<organism evidence="4 5">
    <name type="scientific">Naegleria lovaniensis</name>
    <name type="common">Amoeba</name>
    <dbReference type="NCBI Taxonomy" id="51637"/>
    <lineage>
        <taxon>Eukaryota</taxon>
        <taxon>Discoba</taxon>
        <taxon>Heterolobosea</taxon>
        <taxon>Tetramitia</taxon>
        <taxon>Eutetramitia</taxon>
        <taxon>Vahlkampfiidae</taxon>
        <taxon>Naegleria</taxon>
    </lineage>
</organism>
<comment type="caution">
    <text evidence="4">The sequence shown here is derived from an EMBL/GenBank/DDBJ whole genome shotgun (WGS) entry which is preliminary data.</text>
</comment>
<feature type="transmembrane region" description="Helical" evidence="2">
    <location>
        <begin position="100"/>
        <end position="121"/>
    </location>
</feature>
<keyword evidence="2" id="KW-0472">Membrane</keyword>
<sequence>MNSTINNNNNSTTSSLNDTLVCHPILLANGNKSEVGLCDDEVSAIVIAAIVLAAHILLLLISLSGFIYKLIQLKKLSTTNHSNQRLEKVNFLTVARNPALMILGALAGFIYNVVISGRILIGRKIYPCFIFSLIYYLCVPTLASTIILRFIRLIVLSWLNNVKVRIAKREMILPNVIFKNKDIPMIEVTSSSNEATQPSDGQSTSENNKGMNVSASYQSIASHSEVSLSSASTSALVPPVKENLTTDSNTQNQATTIAIHHEHDDEEEIILKKDTFLESFEKGRLLELLKFLVSSKFIYLVYGVVCFIHISIYLIIGGVDYYNFTNGIKNSNKRQAFVIDTFLFSPSGCGTGSYNTTLFITYLGVYAAIGVVFAIIALFMKKDIWFVKMEIIFTMVNWIFFALLYGIPSLFTQVTTLVDYYVPVANTIEIACMVDTFISITLPVFVYQKIDKKKNESSSNLPMEPSASNSQQPADHSNHIRKILTNEKWNSLFLQFSEKCFASEDILMWHAVEQYKKVTSDKLRIELFLKICDTYLRIGAPLELNIPRKEFGIPEIMELYMSLRSSRQLSARSPSNRSPARSPMKDLTPSVPPSNTISNLTPKIGNLSNAMATTNSGIQPVNPVSMNAFTSGEHHATTTNAILSPSVSTPAFSISSEIFNRVQICCEHNMLDNFTRFELVYDLKNSVELGFKK</sequence>
<evidence type="ECO:0000256" key="2">
    <source>
        <dbReference type="SAM" id="Phobius"/>
    </source>
</evidence>
<dbReference type="Pfam" id="PF00615">
    <property type="entry name" value="RGS"/>
    <property type="match status" value="1"/>
</dbReference>